<dbReference type="PANTHER" id="PTHR24057:SF0">
    <property type="entry name" value="PROTEIN KINASE SHAGGY-RELATED"/>
    <property type="match status" value="1"/>
</dbReference>
<dbReference type="InterPro" id="IPR011009">
    <property type="entry name" value="Kinase-like_dom_sf"/>
</dbReference>
<dbReference type="GO" id="GO:0090090">
    <property type="term" value="P:negative regulation of canonical Wnt signaling pathway"/>
    <property type="evidence" value="ECO:0007669"/>
    <property type="project" value="TreeGrafter"/>
</dbReference>
<dbReference type="GO" id="GO:0030154">
    <property type="term" value="P:cell differentiation"/>
    <property type="evidence" value="ECO:0007669"/>
    <property type="project" value="TreeGrafter"/>
</dbReference>
<dbReference type="AlphaFoldDB" id="A0A183EES8"/>
<dbReference type="InterPro" id="IPR050591">
    <property type="entry name" value="GSK-3"/>
</dbReference>
<dbReference type="GO" id="GO:0005634">
    <property type="term" value="C:nucleus"/>
    <property type="evidence" value="ECO:0007669"/>
    <property type="project" value="TreeGrafter"/>
</dbReference>
<evidence type="ECO:0000256" key="1">
    <source>
        <dbReference type="ARBA" id="ARBA00022527"/>
    </source>
</evidence>
<protein>
    <submittedName>
        <fullName evidence="7">Protein kinase domain-containing protein</fullName>
    </submittedName>
</protein>
<dbReference type="WBParaSite" id="GPUH_0001949401-mRNA-1">
    <property type="protein sequence ID" value="GPUH_0001949401-mRNA-1"/>
    <property type="gene ID" value="GPUH_0001949401"/>
</dbReference>
<feature type="region of interest" description="Disordered" evidence="6">
    <location>
        <begin position="139"/>
        <end position="174"/>
    </location>
</feature>
<evidence type="ECO:0000256" key="4">
    <source>
        <dbReference type="ARBA" id="ARBA00022777"/>
    </source>
</evidence>
<organism evidence="7">
    <name type="scientific">Gongylonema pulchrum</name>
    <dbReference type="NCBI Taxonomy" id="637853"/>
    <lineage>
        <taxon>Eukaryota</taxon>
        <taxon>Metazoa</taxon>
        <taxon>Ecdysozoa</taxon>
        <taxon>Nematoda</taxon>
        <taxon>Chromadorea</taxon>
        <taxon>Rhabditida</taxon>
        <taxon>Spirurina</taxon>
        <taxon>Spiruromorpha</taxon>
        <taxon>Spiruroidea</taxon>
        <taxon>Gongylonematidae</taxon>
        <taxon>Gongylonema</taxon>
    </lineage>
</organism>
<dbReference type="GO" id="GO:0005524">
    <property type="term" value="F:ATP binding"/>
    <property type="evidence" value="ECO:0007669"/>
    <property type="project" value="UniProtKB-KW"/>
</dbReference>
<evidence type="ECO:0000256" key="3">
    <source>
        <dbReference type="ARBA" id="ARBA00022741"/>
    </source>
</evidence>
<reference evidence="7" key="1">
    <citation type="submission" date="2016-06" db="UniProtKB">
        <authorList>
            <consortium name="WormBaseParasite"/>
        </authorList>
    </citation>
    <scope>IDENTIFICATION</scope>
</reference>
<evidence type="ECO:0000256" key="5">
    <source>
        <dbReference type="ARBA" id="ARBA00022840"/>
    </source>
</evidence>
<sequence length="174" mass="18483">LLLGQPIFPGDSGVDQLVEIIKILGTPTKAHIHDMNPDYKEHSFPPIKAHPWPRVFRSNTSPEAIALIAILLVYSPNQRPTALEACGNAFFDELRNPATKLPNGRAIPSCTDFTPEELCCDSALASLLCGTQGRKKDCADGGEAENGGVQGRKKDCADNGEAESGGVQVSGTNA</sequence>
<keyword evidence="1" id="KW-0723">Serine/threonine-protein kinase</keyword>
<accession>A0A183EES8</accession>
<keyword evidence="4" id="KW-0418">Kinase</keyword>
<dbReference type="GO" id="GO:0030424">
    <property type="term" value="C:axon"/>
    <property type="evidence" value="ECO:0007669"/>
    <property type="project" value="TreeGrafter"/>
</dbReference>
<dbReference type="GO" id="GO:0007165">
    <property type="term" value="P:signal transduction"/>
    <property type="evidence" value="ECO:0007669"/>
    <property type="project" value="TreeGrafter"/>
</dbReference>
<keyword evidence="3" id="KW-0547">Nucleotide-binding</keyword>
<dbReference type="SUPFAM" id="SSF56112">
    <property type="entry name" value="Protein kinase-like (PK-like)"/>
    <property type="match status" value="1"/>
</dbReference>
<keyword evidence="2" id="KW-0808">Transferase</keyword>
<dbReference type="Gene3D" id="1.10.510.10">
    <property type="entry name" value="Transferase(Phosphotransferase) domain 1"/>
    <property type="match status" value="1"/>
</dbReference>
<dbReference type="PANTHER" id="PTHR24057">
    <property type="entry name" value="GLYCOGEN SYNTHASE KINASE-3 ALPHA"/>
    <property type="match status" value="1"/>
</dbReference>
<dbReference type="GO" id="GO:0005829">
    <property type="term" value="C:cytosol"/>
    <property type="evidence" value="ECO:0007669"/>
    <property type="project" value="TreeGrafter"/>
</dbReference>
<evidence type="ECO:0000313" key="7">
    <source>
        <dbReference type="WBParaSite" id="GPUH_0001949401-mRNA-1"/>
    </source>
</evidence>
<name>A0A183EES8_9BILA</name>
<keyword evidence="5" id="KW-0067">ATP-binding</keyword>
<evidence type="ECO:0000256" key="6">
    <source>
        <dbReference type="SAM" id="MobiDB-lite"/>
    </source>
</evidence>
<dbReference type="GO" id="GO:0070507">
    <property type="term" value="P:regulation of microtubule cytoskeleton organization"/>
    <property type="evidence" value="ECO:0007669"/>
    <property type="project" value="TreeGrafter"/>
</dbReference>
<evidence type="ECO:0000256" key="2">
    <source>
        <dbReference type="ARBA" id="ARBA00022679"/>
    </source>
</evidence>
<dbReference type="GO" id="GO:0004674">
    <property type="term" value="F:protein serine/threonine kinase activity"/>
    <property type="evidence" value="ECO:0007669"/>
    <property type="project" value="UniProtKB-KW"/>
</dbReference>
<proteinExistence type="predicted"/>
<dbReference type="GO" id="GO:0032436">
    <property type="term" value="P:positive regulation of proteasomal ubiquitin-dependent protein catabolic process"/>
    <property type="evidence" value="ECO:0007669"/>
    <property type="project" value="TreeGrafter"/>
</dbReference>